<evidence type="ECO:0000313" key="4">
    <source>
        <dbReference type="Proteomes" id="UP000799772"/>
    </source>
</evidence>
<feature type="transmembrane region" description="Helical" evidence="1">
    <location>
        <begin position="38"/>
        <end position="67"/>
    </location>
</feature>
<keyword evidence="1" id="KW-0812">Transmembrane</keyword>
<comment type="caution">
    <text evidence="1">Lacks conserved residue(s) required for the propagation of feature annotation.</text>
</comment>
<dbReference type="AlphaFoldDB" id="A0A9P4IC90"/>
<dbReference type="Proteomes" id="UP000799772">
    <property type="component" value="Unassembled WGS sequence"/>
</dbReference>
<proteinExistence type="inferred from homology"/>
<keyword evidence="1" id="KW-1133">Transmembrane helix</keyword>
<reference evidence="3" key="1">
    <citation type="journal article" date="2020" name="Stud. Mycol.">
        <title>101 Dothideomycetes genomes: a test case for predicting lifestyles and emergence of pathogens.</title>
        <authorList>
            <person name="Haridas S."/>
            <person name="Albert R."/>
            <person name="Binder M."/>
            <person name="Bloem J."/>
            <person name="Labutti K."/>
            <person name="Salamov A."/>
            <person name="Andreopoulos B."/>
            <person name="Baker S."/>
            <person name="Barry K."/>
            <person name="Bills G."/>
            <person name="Bluhm B."/>
            <person name="Cannon C."/>
            <person name="Castanera R."/>
            <person name="Culley D."/>
            <person name="Daum C."/>
            <person name="Ezra D."/>
            <person name="Gonzalez J."/>
            <person name="Henrissat B."/>
            <person name="Kuo A."/>
            <person name="Liang C."/>
            <person name="Lipzen A."/>
            <person name="Lutzoni F."/>
            <person name="Magnuson J."/>
            <person name="Mondo S."/>
            <person name="Nolan M."/>
            <person name="Ohm R."/>
            <person name="Pangilinan J."/>
            <person name="Park H.-J."/>
            <person name="Ramirez L."/>
            <person name="Alfaro M."/>
            <person name="Sun H."/>
            <person name="Tritt A."/>
            <person name="Yoshinaga Y."/>
            <person name="Zwiers L.-H."/>
            <person name="Turgeon B."/>
            <person name="Goodwin S."/>
            <person name="Spatafora J."/>
            <person name="Crous P."/>
            <person name="Grigoriev I."/>
        </authorList>
    </citation>
    <scope>NUCLEOTIDE SEQUENCE</scope>
    <source>
        <strain evidence="3">CBS 133067</strain>
    </source>
</reference>
<keyword evidence="1" id="KW-0472">Membrane</keyword>
<comment type="caution">
    <text evidence="3">The sequence shown here is derived from an EMBL/GenBank/DDBJ whole genome shotgun (WGS) entry which is preliminary data.</text>
</comment>
<accession>A0A9P4IC90</accession>
<comment type="similarity">
    <text evidence="1">Belongs to the DP1 family.</text>
</comment>
<dbReference type="InterPro" id="IPR004345">
    <property type="entry name" value="TB2_DP1_HVA22"/>
</dbReference>
<feature type="transmembrane region" description="Helical" evidence="1">
    <location>
        <begin position="6"/>
        <end position="26"/>
    </location>
</feature>
<sequence length="309" mass="34024">MLDFIADLLTTTCTVLFPIFASYKALRTSDPSQLTPWLMYWVVLSLFTVAESYTAFILTYIPFYAWIRFCLHLYLVLPGKQGATQIYTTYVHPWLSQHEDEIEKFISEAHERARAAGMEYLKQAINWVKVNVLNQQPPPPSPPRPSSQTYAQQLLARFNMPSAGAPAAAAAGDLYGMLSGALAGFTGSGVSRDQAAEDLSASGTLIPKELEGKGAAEKMQYVSATRESLRVLLQAFDKEAFTLASGEGAQSGDLSKSRSEADFDNIDKDELAYGNVAEAGRGPQRSASGGWMPWNWAQKPEVEDDKKMQ</sequence>
<evidence type="ECO:0000313" key="3">
    <source>
        <dbReference type="EMBL" id="KAF2097353.1"/>
    </source>
</evidence>
<name>A0A9P4IC90_9PEZI</name>
<organism evidence="3 4">
    <name type="scientific">Rhizodiscina lignyota</name>
    <dbReference type="NCBI Taxonomy" id="1504668"/>
    <lineage>
        <taxon>Eukaryota</taxon>
        <taxon>Fungi</taxon>
        <taxon>Dikarya</taxon>
        <taxon>Ascomycota</taxon>
        <taxon>Pezizomycotina</taxon>
        <taxon>Dothideomycetes</taxon>
        <taxon>Pleosporomycetidae</taxon>
        <taxon>Aulographales</taxon>
        <taxon>Rhizodiscinaceae</taxon>
        <taxon>Rhizodiscina</taxon>
    </lineage>
</organism>
<dbReference type="PANTHER" id="PTHR12300">
    <property type="entry name" value="HVA22-LIKE PROTEINS"/>
    <property type="match status" value="1"/>
</dbReference>
<dbReference type="GO" id="GO:0016020">
    <property type="term" value="C:membrane"/>
    <property type="evidence" value="ECO:0007669"/>
    <property type="project" value="UniProtKB-SubCell"/>
</dbReference>
<evidence type="ECO:0000256" key="2">
    <source>
        <dbReference type="SAM" id="MobiDB-lite"/>
    </source>
</evidence>
<dbReference type="OrthoDB" id="434647at2759"/>
<comment type="subcellular location">
    <subcellularLocation>
        <location evidence="1">Membrane</location>
        <topology evidence="1">Multi-pass membrane protein</topology>
    </subcellularLocation>
</comment>
<keyword evidence="4" id="KW-1185">Reference proteome</keyword>
<feature type="compositionally biased region" description="Basic and acidic residues" evidence="2">
    <location>
        <begin position="300"/>
        <end position="309"/>
    </location>
</feature>
<gene>
    <name evidence="3" type="ORF">NA57DRAFT_77610</name>
</gene>
<protein>
    <recommendedName>
        <fullName evidence="1">Protein YOP1</fullName>
    </recommendedName>
</protein>
<dbReference type="EMBL" id="ML978128">
    <property type="protein sequence ID" value="KAF2097353.1"/>
    <property type="molecule type" value="Genomic_DNA"/>
</dbReference>
<feature type="region of interest" description="Disordered" evidence="2">
    <location>
        <begin position="273"/>
        <end position="309"/>
    </location>
</feature>
<dbReference type="Pfam" id="PF03134">
    <property type="entry name" value="TB2_DP1_HVA22"/>
    <property type="match status" value="1"/>
</dbReference>
<dbReference type="PANTHER" id="PTHR12300:SF177">
    <property type="entry name" value="PROTEIN YOP1"/>
    <property type="match status" value="1"/>
</dbReference>
<evidence type="ECO:0000256" key="1">
    <source>
        <dbReference type="RuleBase" id="RU362006"/>
    </source>
</evidence>